<evidence type="ECO:0000256" key="5">
    <source>
        <dbReference type="RuleBase" id="RU368084"/>
    </source>
</evidence>
<proteinExistence type="inferred from homology"/>
<evidence type="ECO:0000259" key="7">
    <source>
        <dbReference type="Pfam" id="PF04084"/>
    </source>
</evidence>
<dbReference type="AlphaFoldDB" id="A0A8H5HZZ7"/>
<dbReference type="Pfam" id="PF04084">
    <property type="entry name" value="RecA-like_ORC2"/>
    <property type="match status" value="1"/>
</dbReference>
<dbReference type="InterPro" id="IPR007220">
    <property type="entry name" value="ORC2"/>
</dbReference>
<evidence type="ECO:0000256" key="4">
    <source>
        <dbReference type="ARBA" id="ARBA00023242"/>
    </source>
</evidence>
<evidence type="ECO:0000256" key="1">
    <source>
        <dbReference type="ARBA" id="ARBA00004123"/>
    </source>
</evidence>
<organism evidence="9 10">
    <name type="scientific">Collybiopsis confluens</name>
    <dbReference type="NCBI Taxonomy" id="2823264"/>
    <lineage>
        <taxon>Eukaryota</taxon>
        <taxon>Fungi</taxon>
        <taxon>Dikarya</taxon>
        <taxon>Basidiomycota</taxon>
        <taxon>Agaricomycotina</taxon>
        <taxon>Agaricomycetes</taxon>
        <taxon>Agaricomycetidae</taxon>
        <taxon>Agaricales</taxon>
        <taxon>Marasmiineae</taxon>
        <taxon>Omphalotaceae</taxon>
        <taxon>Collybiopsis</taxon>
    </lineage>
</organism>
<dbReference type="Pfam" id="PF24882">
    <property type="entry name" value="WHD_ORC2"/>
    <property type="match status" value="1"/>
</dbReference>
<comment type="function">
    <text evidence="5">Component of the origin recognition complex (ORC) that binds origins of replication. DNA-binding is ATP-dependent. ORC is required to assemble the pre-replication complex necessary to initiate DNA replication.</text>
</comment>
<dbReference type="EMBL" id="JAACJN010000005">
    <property type="protein sequence ID" value="KAF5392471.1"/>
    <property type="molecule type" value="Genomic_DNA"/>
</dbReference>
<dbReference type="InterPro" id="IPR056773">
    <property type="entry name" value="WHD_ORC2"/>
</dbReference>
<dbReference type="Proteomes" id="UP000518752">
    <property type="component" value="Unassembled WGS sequence"/>
</dbReference>
<comment type="subcellular location">
    <subcellularLocation>
        <location evidence="1 5">Nucleus</location>
    </subcellularLocation>
</comment>
<reference evidence="9 10" key="1">
    <citation type="journal article" date="2020" name="ISME J.">
        <title>Uncovering the hidden diversity of litter-decomposition mechanisms in mushroom-forming fungi.</title>
        <authorList>
            <person name="Floudas D."/>
            <person name="Bentzer J."/>
            <person name="Ahren D."/>
            <person name="Johansson T."/>
            <person name="Persson P."/>
            <person name="Tunlid A."/>
        </authorList>
    </citation>
    <scope>NUCLEOTIDE SEQUENCE [LARGE SCALE GENOMIC DNA]</scope>
    <source>
        <strain evidence="9 10">CBS 406.79</strain>
    </source>
</reference>
<dbReference type="GO" id="GO:0005664">
    <property type="term" value="C:nuclear origin of replication recognition complex"/>
    <property type="evidence" value="ECO:0007669"/>
    <property type="project" value="UniProtKB-UniRule"/>
</dbReference>
<keyword evidence="10" id="KW-1185">Reference proteome</keyword>
<keyword evidence="4 5" id="KW-0539">Nucleus</keyword>
<dbReference type="OrthoDB" id="346673at2759"/>
<dbReference type="InterPro" id="IPR056772">
    <property type="entry name" value="RecA-like_ORC2"/>
</dbReference>
<feature type="domain" description="Origin recognition complex subunit 2 winged-helix" evidence="8">
    <location>
        <begin position="357"/>
        <end position="416"/>
    </location>
</feature>
<evidence type="ECO:0000256" key="2">
    <source>
        <dbReference type="ARBA" id="ARBA00007421"/>
    </source>
</evidence>
<comment type="subunit">
    <text evidence="5">Component of the origin recognition complex (ORC).</text>
</comment>
<evidence type="ECO:0000313" key="9">
    <source>
        <dbReference type="EMBL" id="KAF5392471.1"/>
    </source>
</evidence>
<comment type="caution">
    <text evidence="9">The sequence shown here is derived from an EMBL/GenBank/DDBJ whole genome shotgun (WGS) entry which is preliminary data.</text>
</comment>
<sequence length="429" mass="46552">MSDSDISDSDVSQGFVSEDEAFPAPPLTASPSKNHEKHRAAAKNSDFIVQAAFDSYFTHMSTPAQTSTNIFSSLVPPLSAEEYVEASYAFGPPTIQSEILTSELARASLFRKFLLELQEGFNIICYGYGSKRKLLNEFALNSCSKVGHVVVANGFQLNFGLKELLACIEKVPGVSSLALASNSIESQSRRISDFFAQPSQKRHLYLIIHNLDSPSLRGAKAQLCLSVLALNPKIHVVASVDHINSTLSWSSAQLSARKSSEKDSTGSSGRGFAWLWHDLTTLAPYDFELSHADRSSISGASGGMRKRDAATQNGVSMVSETAALHVLASVTVKAKKLFALMAGKQLEAIEASTDTGDLQQYAIGYATLYGFARDDFIATNDTGFRALLGEFRDHDLIVGTQHGSTAEALWIPMRKERLTKVLSTLKAPE</sequence>
<feature type="region of interest" description="Disordered" evidence="6">
    <location>
        <begin position="1"/>
        <end position="36"/>
    </location>
</feature>
<evidence type="ECO:0000256" key="6">
    <source>
        <dbReference type="SAM" id="MobiDB-lite"/>
    </source>
</evidence>
<evidence type="ECO:0000256" key="3">
    <source>
        <dbReference type="ARBA" id="ARBA00022705"/>
    </source>
</evidence>
<gene>
    <name evidence="9" type="ORF">D9757_002267</name>
</gene>
<comment type="similarity">
    <text evidence="2 5">Belongs to the ORC2 family.</text>
</comment>
<evidence type="ECO:0000259" key="8">
    <source>
        <dbReference type="Pfam" id="PF24882"/>
    </source>
</evidence>
<dbReference type="PANTHER" id="PTHR14052:SF0">
    <property type="entry name" value="ORIGIN RECOGNITION COMPLEX SUBUNIT 2"/>
    <property type="match status" value="1"/>
</dbReference>
<feature type="domain" description="Origin recognition complex subunit 2 RecA-like" evidence="7">
    <location>
        <begin position="106"/>
        <end position="279"/>
    </location>
</feature>
<dbReference type="GO" id="GO:0003688">
    <property type="term" value="F:DNA replication origin binding"/>
    <property type="evidence" value="ECO:0007669"/>
    <property type="project" value="UniProtKB-UniRule"/>
</dbReference>
<keyword evidence="3 5" id="KW-0235">DNA replication</keyword>
<dbReference type="GO" id="GO:0006260">
    <property type="term" value="P:DNA replication"/>
    <property type="evidence" value="ECO:0007669"/>
    <property type="project" value="UniProtKB-UniRule"/>
</dbReference>
<protein>
    <recommendedName>
        <fullName evidence="5">Origin recognition complex subunit 2</fullName>
    </recommendedName>
</protein>
<evidence type="ECO:0000313" key="10">
    <source>
        <dbReference type="Proteomes" id="UP000518752"/>
    </source>
</evidence>
<name>A0A8H5HZZ7_9AGAR</name>
<dbReference type="PANTHER" id="PTHR14052">
    <property type="entry name" value="ORIGIN RECOGNITION COMPLEX SUBUNIT 2"/>
    <property type="match status" value="1"/>
</dbReference>
<accession>A0A8H5HZZ7</accession>